<gene>
    <name evidence="3" type="ORF">BSTOLATCC_MIC20554</name>
</gene>
<keyword evidence="4" id="KW-1185">Reference proteome</keyword>
<dbReference type="Gene3D" id="3.40.33.10">
    <property type="entry name" value="CAP"/>
    <property type="match status" value="1"/>
</dbReference>
<evidence type="ECO:0000313" key="4">
    <source>
        <dbReference type="Proteomes" id="UP001162131"/>
    </source>
</evidence>
<dbReference type="InterPro" id="IPR014044">
    <property type="entry name" value="CAP_dom"/>
</dbReference>
<protein>
    <recommendedName>
        <fullName evidence="2">SCP domain-containing protein</fullName>
    </recommendedName>
</protein>
<dbReference type="InterPro" id="IPR035940">
    <property type="entry name" value="CAP_sf"/>
</dbReference>
<evidence type="ECO:0000256" key="1">
    <source>
        <dbReference type="SAM" id="MobiDB-lite"/>
    </source>
</evidence>
<feature type="domain" description="SCP" evidence="2">
    <location>
        <begin position="75"/>
        <end position="178"/>
    </location>
</feature>
<feature type="compositionally biased region" description="Basic and acidic residues" evidence="1">
    <location>
        <begin position="244"/>
        <end position="254"/>
    </location>
</feature>
<feature type="region of interest" description="Disordered" evidence="1">
    <location>
        <begin position="244"/>
        <end position="267"/>
    </location>
</feature>
<dbReference type="SUPFAM" id="SSF55797">
    <property type="entry name" value="PR-1-like"/>
    <property type="match status" value="1"/>
</dbReference>
<dbReference type="AlphaFoldDB" id="A0AAU9IY51"/>
<dbReference type="Pfam" id="PF00188">
    <property type="entry name" value="CAP"/>
    <property type="match status" value="1"/>
</dbReference>
<dbReference type="CDD" id="cd05379">
    <property type="entry name" value="CAP_bacterial"/>
    <property type="match status" value="1"/>
</dbReference>
<evidence type="ECO:0000313" key="3">
    <source>
        <dbReference type="EMBL" id="CAG9318070.1"/>
    </source>
</evidence>
<dbReference type="PANTHER" id="PTHR31157">
    <property type="entry name" value="SCP DOMAIN-CONTAINING PROTEIN"/>
    <property type="match status" value="1"/>
</dbReference>
<accession>A0AAU9IY51</accession>
<reference evidence="3" key="1">
    <citation type="submission" date="2021-09" db="EMBL/GenBank/DDBJ databases">
        <authorList>
            <consortium name="AG Swart"/>
            <person name="Singh M."/>
            <person name="Singh A."/>
            <person name="Seah K."/>
            <person name="Emmerich C."/>
        </authorList>
    </citation>
    <scope>NUCLEOTIDE SEQUENCE</scope>
    <source>
        <strain evidence="3">ATCC30299</strain>
    </source>
</reference>
<sequence length="267" mass="29770">MASYVEFIQEIFGELNNLRTDPKGFAERMEFEFISTFKENNARHRFGAVPIITKEGIKAAQEAIDYLKSIEPLGGLAWSEGLSRAAQSHVNDTGPLGIVGHTGSRENNLGDRLSQFGKWSDCIGECLDYSSVTGFEVVVSFILDDGLPTRPHRKIAMNPRFKKVGVGAGHHTEYRSAACVVFAGEFVEKEDLDNIEIPQGNIQTFPEIENWLEGAIRMTCETRTESENGETVKRIRKHWEMHDGTTKVTEEIQKARKGSSSSSSDIL</sequence>
<comment type="caution">
    <text evidence="3">The sequence shown here is derived from an EMBL/GenBank/DDBJ whole genome shotgun (WGS) entry which is preliminary data.</text>
</comment>
<proteinExistence type="predicted"/>
<dbReference type="EMBL" id="CAJZBQ010000020">
    <property type="protein sequence ID" value="CAG9318070.1"/>
    <property type="molecule type" value="Genomic_DNA"/>
</dbReference>
<organism evidence="3 4">
    <name type="scientific">Blepharisma stoltei</name>
    <dbReference type="NCBI Taxonomy" id="1481888"/>
    <lineage>
        <taxon>Eukaryota</taxon>
        <taxon>Sar</taxon>
        <taxon>Alveolata</taxon>
        <taxon>Ciliophora</taxon>
        <taxon>Postciliodesmatophora</taxon>
        <taxon>Heterotrichea</taxon>
        <taxon>Heterotrichida</taxon>
        <taxon>Blepharismidae</taxon>
        <taxon>Blepharisma</taxon>
    </lineage>
</organism>
<dbReference type="PANTHER" id="PTHR31157:SF1">
    <property type="entry name" value="SCP DOMAIN-CONTAINING PROTEIN"/>
    <property type="match status" value="1"/>
</dbReference>
<dbReference type="Proteomes" id="UP001162131">
    <property type="component" value="Unassembled WGS sequence"/>
</dbReference>
<evidence type="ECO:0000259" key="2">
    <source>
        <dbReference type="Pfam" id="PF00188"/>
    </source>
</evidence>
<name>A0AAU9IY51_9CILI</name>